<evidence type="ECO:0000313" key="9">
    <source>
        <dbReference type="EMBL" id="KAF9924044.1"/>
    </source>
</evidence>
<reference evidence="9" key="1">
    <citation type="journal article" date="2020" name="Fungal Divers.">
        <title>Resolving the Mortierellaceae phylogeny through synthesis of multi-gene phylogenetics and phylogenomics.</title>
        <authorList>
            <person name="Vandepol N."/>
            <person name="Liber J."/>
            <person name="Desiro A."/>
            <person name="Na H."/>
            <person name="Kennedy M."/>
            <person name="Barry K."/>
            <person name="Grigoriev I.V."/>
            <person name="Miller A.N."/>
            <person name="O'Donnell K."/>
            <person name="Stajich J.E."/>
            <person name="Bonito G."/>
        </authorList>
    </citation>
    <scope>NUCLEOTIDE SEQUENCE</scope>
    <source>
        <strain evidence="9">MES-2147</strain>
    </source>
</reference>
<dbReference type="PROSITE" id="PS50035">
    <property type="entry name" value="PLD"/>
    <property type="match status" value="1"/>
</dbReference>
<keyword evidence="4" id="KW-0442">Lipid degradation</keyword>
<feature type="region of interest" description="Disordered" evidence="7">
    <location>
        <begin position="250"/>
        <end position="280"/>
    </location>
</feature>
<feature type="compositionally biased region" description="Low complexity" evidence="7">
    <location>
        <begin position="13"/>
        <end position="22"/>
    </location>
</feature>
<dbReference type="AlphaFoldDB" id="A0A9P6IKY2"/>
<feature type="compositionally biased region" description="Low complexity" evidence="7">
    <location>
        <begin position="420"/>
        <end position="429"/>
    </location>
</feature>
<dbReference type="InterPro" id="IPR001736">
    <property type="entry name" value="PLipase_D/transphosphatidylase"/>
</dbReference>
<dbReference type="Pfam" id="PF13091">
    <property type="entry name" value="PLDc_2"/>
    <property type="match status" value="1"/>
</dbReference>
<evidence type="ECO:0000259" key="8">
    <source>
        <dbReference type="PROSITE" id="PS50035"/>
    </source>
</evidence>
<evidence type="ECO:0000256" key="3">
    <source>
        <dbReference type="ARBA" id="ARBA00022801"/>
    </source>
</evidence>
<keyword evidence="3" id="KW-0378">Hydrolase</keyword>
<feature type="region of interest" description="Disordered" evidence="7">
    <location>
        <begin position="1"/>
        <end position="26"/>
    </location>
</feature>
<keyword evidence="5" id="KW-0443">Lipid metabolism</keyword>
<evidence type="ECO:0000256" key="5">
    <source>
        <dbReference type="ARBA" id="ARBA00023098"/>
    </source>
</evidence>
<dbReference type="Proteomes" id="UP000749646">
    <property type="component" value="Unassembled WGS sequence"/>
</dbReference>
<name>A0A9P6IKY2_9FUNG</name>
<keyword evidence="6" id="KW-0175">Coiled coil</keyword>
<dbReference type="Gene3D" id="3.30.870.10">
    <property type="entry name" value="Endonuclease Chain A"/>
    <property type="match status" value="1"/>
</dbReference>
<dbReference type="InterPro" id="IPR015679">
    <property type="entry name" value="PLipase_D_fam"/>
</dbReference>
<dbReference type="InterPro" id="IPR025202">
    <property type="entry name" value="PLD-like_dom"/>
</dbReference>
<dbReference type="PANTHER" id="PTHR18896:SF186">
    <property type="entry name" value="PHOSPHOLIPASE D"/>
    <property type="match status" value="1"/>
</dbReference>
<protein>
    <recommendedName>
        <fullName evidence="1">phospholipase D</fullName>
        <ecNumber evidence="1">3.1.4.4</ecNumber>
    </recommendedName>
</protein>
<organism evidence="9 10">
    <name type="scientific">Modicella reniformis</name>
    <dbReference type="NCBI Taxonomy" id="1440133"/>
    <lineage>
        <taxon>Eukaryota</taxon>
        <taxon>Fungi</taxon>
        <taxon>Fungi incertae sedis</taxon>
        <taxon>Mucoromycota</taxon>
        <taxon>Mortierellomycotina</taxon>
        <taxon>Mortierellomycetes</taxon>
        <taxon>Mortierellales</taxon>
        <taxon>Mortierellaceae</taxon>
        <taxon>Modicella</taxon>
    </lineage>
</organism>
<dbReference type="EC" id="3.1.4.4" evidence="1"/>
<dbReference type="OrthoDB" id="14911at2759"/>
<evidence type="ECO:0000256" key="1">
    <source>
        <dbReference type="ARBA" id="ARBA00012027"/>
    </source>
</evidence>
<dbReference type="PANTHER" id="PTHR18896">
    <property type="entry name" value="PHOSPHOLIPASE D"/>
    <property type="match status" value="1"/>
</dbReference>
<dbReference type="SMART" id="SM00155">
    <property type="entry name" value="PLDc"/>
    <property type="match status" value="1"/>
</dbReference>
<evidence type="ECO:0000313" key="10">
    <source>
        <dbReference type="Proteomes" id="UP000749646"/>
    </source>
</evidence>
<dbReference type="EMBL" id="JAAAHW010010633">
    <property type="protein sequence ID" value="KAF9924044.1"/>
    <property type="molecule type" value="Genomic_DNA"/>
</dbReference>
<evidence type="ECO:0000256" key="7">
    <source>
        <dbReference type="SAM" id="MobiDB-lite"/>
    </source>
</evidence>
<feature type="compositionally biased region" description="Basic and acidic residues" evidence="7">
    <location>
        <begin position="262"/>
        <end position="272"/>
    </location>
</feature>
<dbReference type="GO" id="GO:0009395">
    <property type="term" value="P:phospholipid catabolic process"/>
    <property type="evidence" value="ECO:0007669"/>
    <property type="project" value="TreeGrafter"/>
</dbReference>
<keyword evidence="10" id="KW-1185">Reference proteome</keyword>
<evidence type="ECO:0000256" key="4">
    <source>
        <dbReference type="ARBA" id="ARBA00022963"/>
    </source>
</evidence>
<proteinExistence type="predicted"/>
<gene>
    <name evidence="9" type="ORF">BGZ65_008544</name>
</gene>
<keyword evidence="2" id="KW-0677">Repeat</keyword>
<feature type="domain" description="PLD phosphodiesterase" evidence="8">
    <location>
        <begin position="293"/>
        <end position="320"/>
    </location>
</feature>
<evidence type="ECO:0000256" key="2">
    <source>
        <dbReference type="ARBA" id="ARBA00022737"/>
    </source>
</evidence>
<feature type="coiled-coil region" evidence="6">
    <location>
        <begin position="212"/>
        <end position="239"/>
    </location>
</feature>
<accession>A0A9P6IKY2</accession>
<comment type="caution">
    <text evidence="9">The sequence shown here is derived from an EMBL/GenBank/DDBJ whole genome shotgun (WGS) entry which is preliminary data.</text>
</comment>
<dbReference type="SUPFAM" id="SSF56024">
    <property type="entry name" value="Phospholipase D/nuclease"/>
    <property type="match status" value="1"/>
</dbReference>
<evidence type="ECO:0000256" key="6">
    <source>
        <dbReference type="SAM" id="Coils"/>
    </source>
</evidence>
<feature type="region of interest" description="Disordered" evidence="7">
    <location>
        <begin position="420"/>
        <end position="457"/>
    </location>
</feature>
<feature type="non-terminal residue" evidence="9">
    <location>
        <position position="613"/>
    </location>
</feature>
<sequence length="613" mass="69220">LQQKKNGDGGSGQAQQQTDQGQETPEVIVLDETTKGTKLASSSKGRSLAASKFLLEPIPKGEEAARILEIAEKRKTLDVLKPWDESITKRAMNPAIREVGYFPATTEASLADEELNEQIQRETLEAEKEAVRHSYQKVGRMDAELVGGFGTMTRNKIEDIKGTKDEGRINKNHPNLHKFRHPRHNWLFGRGGDDDDSDKDSAELALENTVMCNGYESTIEQAKDNEARLELAKQVAEQETRASKEHAEAIIETTEADDEATADPRKFPRADKPGPVNVEKPIIDNEVDDFVTEQLYIHSKLMIVDDRIIICGSANINDRSQLGYRDSEIAMIIEDTEMIPSRMNGQPYKVGRLAHTLRADLFKEHLGLLPHVDHDVVTKASVLPVDLDKPNKDPEEARLELIRKAQEEEEQDQQLLLQQQKRPQLDQIQEQPDPEGSETAALVGNRDHGHNKHGHRRRFSEGVGHLEVFTPNAEETDEINQWHSPNAKASSKKRAADDPAAADEIVMDPLHDDFYEGWWKRVAVTNTEIFREVFRCVPDDTVETWDEYRNFVPNPKKTLTGHVAMEDATVDQVKERLQKVTGHLVEFPTQFLRRENLLGGTVETTVVPMDIFT</sequence>
<dbReference type="GO" id="GO:0004630">
    <property type="term" value="F:phospholipase D activity"/>
    <property type="evidence" value="ECO:0007669"/>
    <property type="project" value="UniProtKB-EC"/>
</dbReference>
<feature type="region of interest" description="Disordered" evidence="7">
    <location>
        <begin position="476"/>
        <end position="496"/>
    </location>
</feature>